<evidence type="ECO:0000256" key="2">
    <source>
        <dbReference type="ARBA" id="ARBA00022448"/>
    </source>
</evidence>
<keyword evidence="6 9" id="KW-1133">Transmembrane helix</keyword>
<evidence type="ECO:0000256" key="3">
    <source>
        <dbReference type="ARBA" id="ARBA00022475"/>
    </source>
</evidence>
<keyword evidence="11" id="KW-1185">Reference proteome</keyword>
<evidence type="ECO:0000256" key="6">
    <source>
        <dbReference type="ARBA" id="ARBA00022989"/>
    </source>
</evidence>
<reference evidence="10" key="1">
    <citation type="submission" date="2023-09" db="EMBL/GenBank/DDBJ databases">
        <title>Undibacterium sp. 20NA77.5 isolated from freshwater.</title>
        <authorList>
            <person name="Le V."/>
            <person name="Ko S.-R."/>
            <person name="Ahn C.-Y."/>
            <person name="Oh H.-M."/>
        </authorList>
    </citation>
    <scope>NUCLEOTIDE SEQUENCE</scope>
    <source>
        <strain evidence="10">20NA77.5</strain>
    </source>
</reference>
<accession>A0ABY9RGD1</accession>
<feature type="transmembrane region" description="Helical" evidence="9">
    <location>
        <begin position="12"/>
        <end position="33"/>
    </location>
</feature>
<feature type="transmembrane region" description="Helical" evidence="9">
    <location>
        <begin position="89"/>
        <end position="107"/>
    </location>
</feature>
<dbReference type="PANTHER" id="PTHR30574">
    <property type="entry name" value="INNER MEMBRANE PROTEIN YEDE"/>
    <property type="match status" value="1"/>
</dbReference>
<evidence type="ECO:0000256" key="4">
    <source>
        <dbReference type="ARBA" id="ARBA00022519"/>
    </source>
</evidence>
<dbReference type="EMBL" id="CP133720">
    <property type="protein sequence ID" value="WMW79695.1"/>
    <property type="molecule type" value="Genomic_DNA"/>
</dbReference>
<name>A0ABY9RGD1_9BURK</name>
<proteinExistence type="inferred from homology"/>
<feature type="transmembrane region" description="Helical" evidence="9">
    <location>
        <begin position="54"/>
        <end position="77"/>
    </location>
</feature>
<keyword evidence="5 9" id="KW-0812">Transmembrane</keyword>
<protein>
    <submittedName>
        <fullName evidence="10">YeeE/YedE family protein</fullName>
    </submittedName>
</protein>
<dbReference type="PANTHER" id="PTHR30574:SF1">
    <property type="entry name" value="SULPHUR TRANSPORT DOMAIN-CONTAINING PROTEIN"/>
    <property type="match status" value="1"/>
</dbReference>
<dbReference type="Proteomes" id="UP001181355">
    <property type="component" value="Chromosome"/>
</dbReference>
<keyword evidence="3" id="KW-1003">Cell membrane</keyword>
<dbReference type="RefSeq" id="WP_309481190.1">
    <property type="nucleotide sequence ID" value="NZ_CP133720.1"/>
</dbReference>
<evidence type="ECO:0000256" key="8">
    <source>
        <dbReference type="ARBA" id="ARBA00035655"/>
    </source>
</evidence>
<sequence length="152" mass="16214">MLQIDWTHFTPVSALIGGLCIGLASILLMAYLGRIAGITGIIAEACKAPYRASTWRYAFMLGLALAAPIYAWFLPALPFLPLENVSLDISWTQCIIAGLIVGFGSRLGSGCTSGHGVCGISRGSLRSIVATVLFMTSAFITVFVLRHLLHLS</sequence>
<keyword evidence="7 9" id="KW-0472">Membrane</keyword>
<evidence type="ECO:0000313" key="10">
    <source>
        <dbReference type="EMBL" id="WMW79695.1"/>
    </source>
</evidence>
<dbReference type="InterPro" id="IPR007272">
    <property type="entry name" value="Sulf_transp_TsuA/YedE"/>
</dbReference>
<organism evidence="10 11">
    <name type="scientific">Undibacterium cyanobacteriorum</name>
    <dbReference type="NCBI Taxonomy" id="3073561"/>
    <lineage>
        <taxon>Bacteria</taxon>
        <taxon>Pseudomonadati</taxon>
        <taxon>Pseudomonadota</taxon>
        <taxon>Betaproteobacteria</taxon>
        <taxon>Burkholderiales</taxon>
        <taxon>Oxalobacteraceae</taxon>
        <taxon>Undibacterium</taxon>
    </lineage>
</organism>
<feature type="transmembrane region" description="Helical" evidence="9">
    <location>
        <begin position="128"/>
        <end position="149"/>
    </location>
</feature>
<evidence type="ECO:0000256" key="9">
    <source>
        <dbReference type="SAM" id="Phobius"/>
    </source>
</evidence>
<keyword evidence="2" id="KW-0813">Transport</keyword>
<evidence type="ECO:0000256" key="5">
    <source>
        <dbReference type="ARBA" id="ARBA00022692"/>
    </source>
</evidence>
<comment type="subcellular location">
    <subcellularLocation>
        <location evidence="1">Cell inner membrane</location>
        <topology evidence="1">Multi-pass membrane protein</topology>
    </subcellularLocation>
</comment>
<evidence type="ECO:0000256" key="1">
    <source>
        <dbReference type="ARBA" id="ARBA00004429"/>
    </source>
</evidence>
<evidence type="ECO:0000313" key="11">
    <source>
        <dbReference type="Proteomes" id="UP001181355"/>
    </source>
</evidence>
<evidence type="ECO:0000256" key="7">
    <source>
        <dbReference type="ARBA" id="ARBA00023136"/>
    </source>
</evidence>
<keyword evidence="4" id="KW-0997">Cell inner membrane</keyword>
<gene>
    <name evidence="10" type="ORF">RF679_13675</name>
</gene>
<dbReference type="Pfam" id="PF04143">
    <property type="entry name" value="Sulf_transp"/>
    <property type="match status" value="1"/>
</dbReference>
<comment type="similarity">
    <text evidence="8">Belongs to the TsuA/YedE (TC 9.B.102) family.</text>
</comment>